<name>A0A378JWN5_9GAMM</name>
<proteinExistence type="predicted"/>
<dbReference type="Proteomes" id="UP000254040">
    <property type="component" value="Unassembled WGS sequence"/>
</dbReference>
<evidence type="ECO:0000313" key="1">
    <source>
        <dbReference type="EMBL" id="STX63125.1"/>
    </source>
</evidence>
<dbReference type="OrthoDB" id="5654035at2"/>
<accession>A0A378JWN5</accession>
<dbReference type="EMBL" id="UGOG01000001">
    <property type="protein sequence ID" value="STX63125.1"/>
    <property type="molecule type" value="Genomic_DNA"/>
</dbReference>
<sequence>MIRSTSVLNFRSISSESQAASSTPSIGELKLKHSLFMESQKGTPADLSEAYSKIKKQLFENRSVEVAHYAIEQLKKILIEVESTHKDVFINSLKAKCRYLLACCLLYATAHSGEIDLDINKAALGLIESARMLGLPGLEKAQQISTDYYKRAMQLSEYYGVYLNRLNTPLPESPWGSRIETPLRKVVGVSLFNHQLDAAKIYLMEEMPKIIDEMLSNAIDFDPRMGKDRYLSPRLNSK</sequence>
<organism evidence="1 2">
    <name type="scientific">Legionella moravica</name>
    <dbReference type="NCBI Taxonomy" id="39962"/>
    <lineage>
        <taxon>Bacteria</taxon>
        <taxon>Pseudomonadati</taxon>
        <taxon>Pseudomonadota</taxon>
        <taxon>Gammaproteobacteria</taxon>
        <taxon>Legionellales</taxon>
        <taxon>Legionellaceae</taxon>
        <taxon>Legionella</taxon>
    </lineage>
</organism>
<dbReference type="AlphaFoldDB" id="A0A378JWN5"/>
<dbReference type="RefSeq" id="WP_028384982.1">
    <property type="nucleotide sequence ID" value="NZ_CAAAJG010000011.1"/>
</dbReference>
<gene>
    <name evidence="1" type="ORF">NCTC12239_02067</name>
</gene>
<reference evidence="1 2" key="1">
    <citation type="submission" date="2018-06" db="EMBL/GenBank/DDBJ databases">
        <authorList>
            <consortium name="Pathogen Informatics"/>
            <person name="Doyle S."/>
        </authorList>
    </citation>
    <scope>NUCLEOTIDE SEQUENCE [LARGE SCALE GENOMIC DNA]</scope>
    <source>
        <strain evidence="1 2">NCTC12239</strain>
    </source>
</reference>
<evidence type="ECO:0000313" key="2">
    <source>
        <dbReference type="Proteomes" id="UP000254040"/>
    </source>
</evidence>
<protein>
    <submittedName>
        <fullName evidence="1">Uncharacterized protein</fullName>
    </submittedName>
</protein>